<keyword evidence="4" id="KW-1185">Reference proteome</keyword>
<reference evidence="3" key="1">
    <citation type="journal article" date="2023" name="IScience">
        <title>Live-bearing cockroach genome reveals convergent evolutionary mechanisms linked to viviparity in insects and beyond.</title>
        <authorList>
            <person name="Fouks B."/>
            <person name="Harrison M.C."/>
            <person name="Mikhailova A.A."/>
            <person name="Marchal E."/>
            <person name="English S."/>
            <person name="Carruthers M."/>
            <person name="Jennings E.C."/>
            <person name="Chiamaka E.L."/>
            <person name="Frigard R.A."/>
            <person name="Pippel M."/>
            <person name="Attardo G.M."/>
            <person name="Benoit J.B."/>
            <person name="Bornberg-Bauer E."/>
            <person name="Tobe S.S."/>
        </authorList>
    </citation>
    <scope>NUCLEOTIDE SEQUENCE</scope>
    <source>
        <strain evidence="3">Stay&amp;Tobe</strain>
    </source>
</reference>
<feature type="compositionally biased region" description="Low complexity" evidence="1">
    <location>
        <begin position="73"/>
        <end position="90"/>
    </location>
</feature>
<feature type="non-terminal residue" evidence="3">
    <location>
        <position position="1"/>
    </location>
</feature>
<dbReference type="AlphaFoldDB" id="A0AAD7ZFN3"/>
<dbReference type="EMBL" id="JASPKZ010008734">
    <property type="protein sequence ID" value="KAJ9579053.1"/>
    <property type="molecule type" value="Genomic_DNA"/>
</dbReference>
<proteinExistence type="predicted"/>
<feature type="region of interest" description="Disordered" evidence="1">
    <location>
        <begin position="73"/>
        <end position="93"/>
    </location>
</feature>
<gene>
    <name evidence="3" type="ORF">L9F63_024840</name>
</gene>
<feature type="transmembrane region" description="Helical" evidence="2">
    <location>
        <begin position="98"/>
        <end position="117"/>
    </location>
</feature>
<name>A0AAD7ZFN3_DIPPU</name>
<keyword evidence="2" id="KW-0812">Transmembrane</keyword>
<keyword evidence="2" id="KW-1133">Transmembrane helix</keyword>
<keyword evidence="2" id="KW-0472">Membrane</keyword>
<feature type="non-terminal residue" evidence="3">
    <location>
        <position position="156"/>
    </location>
</feature>
<evidence type="ECO:0000313" key="4">
    <source>
        <dbReference type="Proteomes" id="UP001233999"/>
    </source>
</evidence>
<sequence>RSFFLKGSNICCYGWREKGRFKNCTLIHNAKKSVNIWGIVFGSQIHPHAPLVFVITCFHDLADSRISGSQARLKSGGSRLKSGGSRSKSVGSRRKRTLKLAGCLVLVFSVGAFGVGLNRCDTYLHRDRKESCYRRTNHVGGRKFYIRYLLLKRYYK</sequence>
<evidence type="ECO:0000256" key="1">
    <source>
        <dbReference type="SAM" id="MobiDB-lite"/>
    </source>
</evidence>
<dbReference type="Proteomes" id="UP001233999">
    <property type="component" value="Unassembled WGS sequence"/>
</dbReference>
<evidence type="ECO:0000313" key="3">
    <source>
        <dbReference type="EMBL" id="KAJ9579053.1"/>
    </source>
</evidence>
<reference evidence="3" key="2">
    <citation type="submission" date="2023-05" db="EMBL/GenBank/DDBJ databases">
        <authorList>
            <person name="Fouks B."/>
        </authorList>
    </citation>
    <scope>NUCLEOTIDE SEQUENCE</scope>
    <source>
        <strain evidence="3">Stay&amp;Tobe</strain>
        <tissue evidence="3">Testes</tissue>
    </source>
</reference>
<comment type="caution">
    <text evidence="3">The sequence shown here is derived from an EMBL/GenBank/DDBJ whole genome shotgun (WGS) entry which is preliminary data.</text>
</comment>
<organism evidence="3 4">
    <name type="scientific">Diploptera punctata</name>
    <name type="common">Pacific beetle cockroach</name>
    <dbReference type="NCBI Taxonomy" id="6984"/>
    <lineage>
        <taxon>Eukaryota</taxon>
        <taxon>Metazoa</taxon>
        <taxon>Ecdysozoa</taxon>
        <taxon>Arthropoda</taxon>
        <taxon>Hexapoda</taxon>
        <taxon>Insecta</taxon>
        <taxon>Pterygota</taxon>
        <taxon>Neoptera</taxon>
        <taxon>Polyneoptera</taxon>
        <taxon>Dictyoptera</taxon>
        <taxon>Blattodea</taxon>
        <taxon>Blaberoidea</taxon>
        <taxon>Blaberidae</taxon>
        <taxon>Diplopterinae</taxon>
        <taxon>Diploptera</taxon>
    </lineage>
</organism>
<evidence type="ECO:0000256" key="2">
    <source>
        <dbReference type="SAM" id="Phobius"/>
    </source>
</evidence>
<protein>
    <submittedName>
        <fullName evidence="3">Uncharacterized protein</fullName>
    </submittedName>
</protein>
<accession>A0AAD7ZFN3</accession>